<organism evidence="1">
    <name type="scientific">Zooxanthella nutricula</name>
    <dbReference type="NCBI Taxonomy" id="1333877"/>
    <lineage>
        <taxon>Eukaryota</taxon>
        <taxon>Sar</taxon>
        <taxon>Alveolata</taxon>
        <taxon>Dinophyceae</taxon>
        <taxon>Peridiniales</taxon>
        <taxon>Peridiniales incertae sedis</taxon>
        <taxon>Zooxanthella</taxon>
    </lineage>
</organism>
<accession>A0A7S2JIE7</accession>
<evidence type="ECO:0000313" key="1">
    <source>
        <dbReference type="EMBL" id="CAD9547803.1"/>
    </source>
</evidence>
<proteinExistence type="predicted"/>
<dbReference type="EMBL" id="HBGW01028463">
    <property type="protein sequence ID" value="CAD9547803.1"/>
    <property type="molecule type" value="Transcribed_RNA"/>
</dbReference>
<gene>
    <name evidence="1" type="ORF">BRAN1462_LOCUS18115</name>
</gene>
<reference evidence="1" key="1">
    <citation type="submission" date="2021-01" db="EMBL/GenBank/DDBJ databases">
        <authorList>
            <person name="Corre E."/>
            <person name="Pelletier E."/>
            <person name="Niang G."/>
            <person name="Scheremetjew M."/>
            <person name="Finn R."/>
            <person name="Kale V."/>
            <person name="Holt S."/>
            <person name="Cochrane G."/>
            <person name="Meng A."/>
            <person name="Brown T."/>
            <person name="Cohen L."/>
        </authorList>
    </citation>
    <scope>NUCLEOTIDE SEQUENCE</scope>
    <source>
        <strain evidence="1">RCC3387</strain>
    </source>
</reference>
<name>A0A7S2JIE7_9DINO</name>
<dbReference type="AlphaFoldDB" id="A0A7S2JIE7"/>
<protein>
    <submittedName>
        <fullName evidence="1">Uncharacterized protein</fullName>
    </submittedName>
</protein>
<sequence>MRPQDTEGYCKGGKPVSLADSEGLSLAECKGRCAAEEKCLFASYSDRDPLAKVDGSHCMLFDRCEARDAYLPELWWTYEKVDAPTLQGTAVTEVCQRFKAVPDCDYRMAALTVRRLPDGPVEFEFDVGQDVQCAAGLTPDEIGSLHGECDDAPGMSRLAGLTAAPALRGSAHAAPVNATMAGFTAAARVGRDWQCCAGGSAQCCDGGVCCYCCPFPGDCKCR</sequence>